<dbReference type="Pfam" id="PF00702">
    <property type="entry name" value="Hydrolase"/>
    <property type="match status" value="1"/>
</dbReference>
<dbReference type="InterPro" id="IPR036412">
    <property type="entry name" value="HAD-like_sf"/>
</dbReference>
<dbReference type="PANTHER" id="PTHR12725:SF81">
    <property type="entry name" value="OS03G0701200 PROTEIN"/>
    <property type="match status" value="1"/>
</dbReference>
<dbReference type="EMBL" id="JAVIJP010000069">
    <property type="protein sequence ID" value="KAL3619211.1"/>
    <property type="molecule type" value="Genomic_DNA"/>
</dbReference>
<dbReference type="SUPFAM" id="SSF56784">
    <property type="entry name" value="HAD-like"/>
    <property type="match status" value="1"/>
</dbReference>
<keyword evidence="4" id="KW-1185">Reference proteome</keyword>
<name>A0ABD3BQE1_9LAMI</name>
<comment type="similarity">
    <text evidence="1">Belongs to the SDHAF4 family.</text>
</comment>
<dbReference type="InterPro" id="IPR023214">
    <property type="entry name" value="HAD_sf"/>
</dbReference>
<dbReference type="AlphaFoldDB" id="A0ABD3BQE1"/>
<evidence type="ECO:0000313" key="3">
    <source>
        <dbReference type="EMBL" id="KAL3619211.1"/>
    </source>
</evidence>
<accession>A0ABD3BQE1</accession>
<feature type="compositionally biased region" description="Basic and acidic residues" evidence="2">
    <location>
        <begin position="35"/>
        <end position="58"/>
    </location>
</feature>
<organism evidence="3 4">
    <name type="scientific">Castilleja foliolosa</name>
    <dbReference type="NCBI Taxonomy" id="1961234"/>
    <lineage>
        <taxon>Eukaryota</taxon>
        <taxon>Viridiplantae</taxon>
        <taxon>Streptophyta</taxon>
        <taxon>Embryophyta</taxon>
        <taxon>Tracheophyta</taxon>
        <taxon>Spermatophyta</taxon>
        <taxon>Magnoliopsida</taxon>
        <taxon>eudicotyledons</taxon>
        <taxon>Gunneridae</taxon>
        <taxon>Pentapetalae</taxon>
        <taxon>asterids</taxon>
        <taxon>lamiids</taxon>
        <taxon>Lamiales</taxon>
        <taxon>Orobanchaceae</taxon>
        <taxon>Pedicularideae</taxon>
        <taxon>Castillejinae</taxon>
        <taxon>Castilleja</taxon>
    </lineage>
</organism>
<sequence length="434" mass="49555">MISLRPSRFFSASGGDGGSTAADVWWPISENQLPETKESPISENKEKIHNQIEDEKKQPQPSVDEEIDESVNKVTGEYGSPRGPEPTRYSAWEKNIFTNSDRIHAIKALDRLGIRDCFEKIICFETMNPNLMKSNRPDEFPVVLKPSIEAMNIAVEAAEVDPRRMLFFYDNVKNVAAGKAVGLRTVLIFCLTLMAICRHLFEEVYRTKDSYLKAIGYTEENGRIGSTDDYSDMIFYAGKFVAIVGIITRESNVGRSDEMGLKEDEFLLGSVVNVIVSRAMISLRKYNLRLVNDIPEKIKNMRLCGNEIQLELALSGFLECIANYTHSDWVEFKVPYVLKLVKDGVKFVHLQFRMVHKGQGLPQDLIKEMYGGKNWKMRQGVALNVCWKIVSKMKGNVCYVKEQNECYFQVDIEFKAGENQDEYYNNEGTKGFFR</sequence>
<proteinExistence type="inferred from homology"/>
<dbReference type="Gene3D" id="3.40.50.1000">
    <property type="entry name" value="HAD superfamily/HAD-like"/>
    <property type="match status" value="1"/>
</dbReference>
<evidence type="ECO:0000313" key="4">
    <source>
        <dbReference type="Proteomes" id="UP001632038"/>
    </source>
</evidence>
<dbReference type="InterPro" id="IPR012875">
    <property type="entry name" value="SDHF4"/>
</dbReference>
<dbReference type="Pfam" id="PF07896">
    <property type="entry name" value="DUF1674"/>
    <property type="match status" value="1"/>
</dbReference>
<dbReference type="Proteomes" id="UP001632038">
    <property type="component" value="Unassembled WGS sequence"/>
</dbReference>
<comment type="caution">
    <text evidence="3">The sequence shown here is derived from an EMBL/GenBank/DDBJ whole genome shotgun (WGS) entry which is preliminary data.</text>
</comment>
<dbReference type="PANTHER" id="PTHR12725">
    <property type="entry name" value="HALOACID DEHALOGENASE-LIKE HYDROLASE"/>
    <property type="match status" value="1"/>
</dbReference>
<evidence type="ECO:0000256" key="2">
    <source>
        <dbReference type="SAM" id="MobiDB-lite"/>
    </source>
</evidence>
<reference evidence="4" key="1">
    <citation type="journal article" date="2024" name="IScience">
        <title>Strigolactones Initiate the Formation of Haustorium-like Structures in Castilleja.</title>
        <authorList>
            <person name="Buerger M."/>
            <person name="Peterson D."/>
            <person name="Chory J."/>
        </authorList>
    </citation>
    <scope>NUCLEOTIDE SEQUENCE [LARGE SCALE GENOMIC DNA]</scope>
</reference>
<protein>
    <submittedName>
        <fullName evidence="3">Uncharacterized protein</fullName>
    </submittedName>
</protein>
<gene>
    <name evidence="3" type="ORF">CASFOL_036781</name>
</gene>
<evidence type="ECO:0000256" key="1">
    <source>
        <dbReference type="ARBA" id="ARBA00005701"/>
    </source>
</evidence>
<feature type="region of interest" description="Disordered" evidence="2">
    <location>
        <begin position="1"/>
        <end position="66"/>
    </location>
</feature>